<dbReference type="AlphaFoldDB" id="A0A5B8UPA3"/>
<dbReference type="PANTHER" id="PTHR10545:SF29">
    <property type="entry name" value="GH14572P-RELATED"/>
    <property type="match status" value="1"/>
</dbReference>
<evidence type="ECO:0000313" key="7">
    <source>
        <dbReference type="Proteomes" id="UP000321204"/>
    </source>
</evidence>
<dbReference type="InterPro" id="IPR016181">
    <property type="entry name" value="Acyl_CoA_acyltransferase"/>
</dbReference>
<accession>A0A5B8UPA3</accession>
<dbReference type="GO" id="GO:0008080">
    <property type="term" value="F:N-acetyltransferase activity"/>
    <property type="evidence" value="ECO:0007669"/>
    <property type="project" value="UniProtKB-ARBA"/>
</dbReference>
<evidence type="ECO:0000256" key="4">
    <source>
        <dbReference type="SAM" id="MobiDB-lite"/>
    </source>
</evidence>
<dbReference type="CDD" id="cd04301">
    <property type="entry name" value="NAT_SF"/>
    <property type="match status" value="1"/>
</dbReference>
<dbReference type="Proteomes" id="UP000321204">
    <property type="component" value="Chromosome"/>
</dbReference>
<feature type="region of interest" description="Disordered" evidence="4">
    <location>
        <begin position="1"/>
        <end position="20"/>
    </location>
</feature>
<dbReference type="PROSITE" id="PS51186">
    <property type="entry name" value="GNAT"/>
    <property type="match status" value="1"/>
</dbReference>
<evidence type="ECO:0000256" key="3">
    <source>
        <dbReference type="ARBA" id="ARBA00023315"/>
    </source>
</evidence>
<dbReference type="EMBL" id="CP042433">
    <property type="protein sequence ID" value="QEC57870.1"/>
    <property type="molecule type" value="Genomic_DNA"/>
</dbReference>
<reference evidence="6 7" key="1">
    <citation type="journal article" date="2015" name="Int. J. Syst. Evol. Microbiol.">
        <title>Flavisolibacter ginsenosidimutans sp. nov., with ginsenoside-converting activity isolated from soil used for cultivating ginseng.</title>
        <authorList>
            <person name="Zhao Y."/>
            <person name="Liu Q."/>
            <person name="Kang M.S."/>
            <person name="Jin F."/>
            <person name="Yu H."/>
            <person name="Im W.T."/>
        </authorList>
    </citation>
    <scope>NUCLEOTIDE SEQUENCE [LARGE SCALE GENOMIC DNA]</scope>
    <source>
        <strain evidence="6 7">Gsoil 636</strain>
    </source>
</reference>
<keyword evidence="2 6" id="KW-0808">Transferase</keyword>
<evidence type="ECO:0000256" key="1">
    <source>
        <dbReference type="ARBA" id="ARBA00008694"/>
    </source>
</evidence>
<dbReference type="Pfam" id="PF00583">
    <property type="entry name" value="Acetyltransf_1"/>
    <property type="match status" value="1"/>
</dbReference>
<dbReference type="SUPFAM" id="SSF55729">
    <property type="entry name" value="Acyl-CoA N-acyltransferases (Nat)"/>
    <property type="match status" value="1"/>
</dbReference>
<protein>
    <submittedName>
        <fullName evidence="6">GNAT family N-acetyltransferase</fullName>
    </submittedName>
</protein>
<keyword evidence="7" id="KW-1185">Reference proteome</keyword>
<organism evidence="6 7">
    <name type="scientific">Flavisolibacter ginsenosidimutans</name>
    <dbReference type="NCBI Taxonomy" id="661481"/>
    <lineage>
        <taxon>Bacteria</taxon>
        <taxon>Pseudomonadati</taxon>
        <taxon>Bacteroidota</taxon>
        <taxon>Chitinophagia</taxon>
        <taxon>Chitinophagales</taxon>
        <taxon>Chitinophagaceae</taxon>
        <taxon>Flavisolibacter</taxon>
    </lineage>
</organism>
<name>A0A5B8UPA3_9BACT</name>
<dbReference type="Gene3D" id="3.40.630.30">
    <property type="match status" value="1"/>
</dbReference>
<comment type="similarity">
    <text evidence="1">Belongs to the acetyltransferase family.</text>
</comment>
<keyword evidence="3" id="KW-0012">Acyltransferase</keyword>
<evidence type="ECO:0000256" key="2">
    <source>
        <dbReference type="ARBA" id="ARBA00022679"/>
    </source>
</evidence>
<feature type="domain" description="N-acetyltransferase" evidence="5">
    <location>
        <begin position="28"/>
        <end position="177"/>
    </location>
</feature>
<dbReference type="FunFam" id="3.40.630.30:FF:000064">
    <property type="entry name" value="GNAT family acetyltransferase"/>
    <property type="match status" value="1"/>
</dbReference>
<evidence type="ECO:0000313" key="6">
    <source>
        <dbReference type="EMBL" id="QEC57870.1"/>
    </source>
</evidence>
<dbReference type="OrthoDB" id="9805924at2"/>
<dbReference type="PANTHER" id="PTHR10545">
    <property type="entry name" value="DIAMINE N-ACETYLTRANSFERASE"/>
    <property type="match status" value="1"/>
</dbReference>
<sequence length="178" mass="20710">MAIENYPIGGNSIHRTDTPLEKKPTSEVIIRRAVRKDCARILELVKELAEYERAPQEVTLTLQHFEESGFGPSPVWWAFVAEMNGRVEGFALYYIRFSTWKGQRMYLEDFLVTEKLRGQGIGKKLFDQLLIEAKEKGFNGIVWQVLEWNEPAINFYKKYKASFDAEWVNCILPISNEQ</sequence>
<gene>
    <name evidence="6" type="ORF">FSB75_18830</name>
</gene>
<proteinExistence type="inferred from homology"/>
<evidence type="ECO:0000259" key="5">
    <source>
        <dbReference type="PROSITE" id="PS51186"/>
    </source>
</evidence>
<dbReference type="InterPro" id="IPR051016">
    <property type="entry name" value="Diverse_Substrate_AcTransf"/>
</dbReference>
<dbReference type="RefSeq" id="WP_146790640.1">
    <property type="nucleotide sequence ID" value="NZ_BAABIO010000003.1"/>
</dbReference>
<dbReference type="InterPro" id="IPR000182">
    <property type="entry name" value="GNAT_dom"/>
</dbReference>
<dbReference type="KEGG" id="fgg:FSB75_18830"/>